<sequence length="575" mass="65284">MPENKVVVTHEENTSIVGISFRYKNEVSQVDRTFNLQRSIDEQLSNVLTRISSNIAKAANKKKKNKNNPVEIPVRMVRILDEAAVEGEDVSCHRAFVAAAGEHSLVIGEDKYSLDVNPPIVKTVDLPKSMMAGFPVYPNKFEVMFANKESCILKWFKSDLRFETIKEAQTKLNQIVWLESNSGYNCYTTNDDIGRLIKVIVTPATNNRKGEEMEVISPVLVSAGPGECPFERRHTLTKEPAGANRIRVVCYNILADLYADSDFARSKLFSSCPPYAIDMDYRKQLLIKELIGYNADLVCLQELDERLFLRDLQPTLEREGLEGYYDAKGGQVTEGCGIFFQKQKLRMVDHTRIILSDELQSNPLFEDWWEKISSNVKLVERVVQRTTTLQISVLESIENPSKQIVVGVTHLYFYPEADNIRLLQAGISMRLLQQVMSLCKTKHPEKDISLLFCGDFNSTPEFGVYRFMKTQFIDVDDPDWNSMPDECVQGIQLSHDLEMDSACGCPEYTNYTVGFNGCLDYIFYQNDKFSVKQIIPMPTHEEVTEHVALPSVTFPSDHIALVADLEFKTAGKDPL</sequence>
<evidence type="ECO:0000256" key="10">
    <source>
        <dbReference type="ARBA" id="ARBA00022946"/>
    </source>
</evidence>
<evidence type="ECO:0000256" key="12">
    <source>
        <dbReference type="ARBA" id="ARBA00072755"/>
    </source>
</evidence>
<reference evidence="16 17" key="1">
    <citation type="submission" date="2018-04" db="EMBL/GenBank/DDBJ databases">
        <authorList>
            <person name="Zhang X."/>
            <person name="Yuan J."/>
            <person name="Li F."/>
            <person name="Xiang J."/>
        </authorList>
    </citation>
    <scope>NUCLEOTIDE SEQUENCE [LARGE SCALE GENOMIC DNA]</scope>
    <source>
        <tissue evidence="16">Muscle</tissue>
    </source>
</reference>
<dbReference type="GO" id="GO:0004535">
    <property type="term" value="F:poly(A)-specific ribonuclease activity"/>
    <property type="evidence" value="ECO:0007669"/>
    <property type="project" value="UniProtKB-ARBA"/>
</dbReference>
<evidence type="ECO:0000256" key="5">
    <source>
        <dbReference type="ARBA" id="ARBA00022722"/>
    </source>
</evidence>
<protein>
    <recommendedName>
        <fullName evidence="12">2',5'-phosphodiesterase 12</fullName>
    </recommendedName>
    <alternativeName>
        <fullName evidence="13">Mitochondrial deadenylase</fullName>
    </alternativeName>
</protein>
<dbReference type="AlphaFoldDB" id="A0A3R7PS87"/>
<dbReference type="InterPro" id="IPR048821">
    <property type="entry name" value="PDE12-like_N"/>
</dbReference>
<feature type="domain" description="2',5'-phosphodiesterase 12-like N-terminal" evidence="15">
    <location>
        <begin position="118"/>
        <end position="217"/>
    </location>
</feature>
<evidence type="ECO:0000256" key="2">
    <source>
        <dbReference type="ARBA" id="ARBA00004305"/>
    </source>
</evidence>
<evidence type="ECO:0000259" key="14">
    <source>
        <dbReference type="Pfam" id="PF03372"/>
    </source>
</evidence>
<comment type="caution">
    <text evidence="16">The sequence shown here is derived from an EMBL/GenBank/DDBJ whole genome shotgun (WGS) entry which is preliminary data.</text>
</comment>
<evidence type="ECO:0000313" key="17">
    <source>
        <dbReference type="Proteomes" id="UP000283509"/>
    </source>
</evidence>
<keyword evidence="7" id="KW-0378">Hydrolase</keyword>
<gene>
    <name evidence="16" type="ORF">C7M84_000283</name>
</gene>
<dbReference type="InterPro" id="IPR036691">
    <property type="entry name" value="Endo/exonu/phosph_ase_sf"/>
</dbReference>
<keyword evidence="17" id="KW-1185">Reference proteome</keyword>
<keyword evidence="10" id="KW-0809">Transit peptide</keyword>
<reference evidence="16 17" key="2">
    <citation type="submission" date="2019-01" db="EMBL/GenBank/DDBJ databases">
        <title>The decoding of complex shrimp genome reveals the adaptation for benthos swimmer, frequently molting mechanism and breeding impact on genome.</title>
        <authorList>
            <person name="Sun Y."/>
            <person name="Gao Y."/>
            <person name="Yu Y."/>
        </authorList>
    </citation>
    <scope>NUCLEOTIDE SEQUENCE [LARGE SCALE GENOMIC DNA]</scope>
    <source>
        <tissue evidence="16">Muscle</tissue>
    </source>
</reference>
<evidence type="ECO:0000259" key="15">
    <source>
        <dbReference type="Pfam" id="PF21171"/>
    </source>
</evidence>
<proteinExistence type="predicted"/>
<keyword evidence="8" id="KW-0269">Exonuclease</keyword>
<dbReference type="Proteomes" id="UP000283509">
    <property type="component" value="Unassembled WGS sequence"/>
</dbReference>
<dbReference type="Gene3D" id="3.60.10.10">
    <property type="entry name" value="Endonuclease/exonuclease/phosphatase"/>
    <property type="match status" value="1"/>
</dbReference>
<evidence type="ECO:0000256" key="1">
    <source>
        <dbReference type="ARBA" id="ARBA00001946"/>
    </source>
</evidence>
<keyword evidence="3" id="KW-0597">Phosphoprotein</keyword>
<dbReference type="SUPFAM" id="SSF56219">
    <property type="entry name" value="DNase I-like"/>
    <property type="match status" value="1"/>
</dbReference>
<comment type="subcellular location">
    <subcellularLocation>
        <location evidence="2">Mitochondrion matrix</location>
    </subcellularLocation>
</comment>
<evidence type="ECO:0000313" key="16">
    <source>
        <dbReference type="EMBL" id="ROT80962.1"/>
    </source>
</evidence>
<dbReference type="FunFam" id="3.60.10.10:FF:000018">
    <property type="entry name" value="2',5'-phosphodiesterase 12"/>
    <property type="match status" value="1"/>
</dbReference>
<evidence type="ECO:0000256" key="11">
    <source>
        <dbReference type="ARBA" id="ARBA00023128"/>
    </source>
</evidence>
<dbReference type="InterPro" id="IPR050410">
    <property type="entry name" value="CCR4/nocturin_mRNA_transcr"/>
</dbReference>
<keyword evidence="6" id="KW-0479">Metal-binding</keyword>
<dbReference type="GO" id="GO:0006397">
    <property type="term" value="P:mRNA processing"/>
    <property type="evidence" value="ECO:0007669"/>
    <property type="project" value="UniProtKB-KW"/>
</dbReference>
<dbReference type="GO" id="GO:0046872">
    <property type="term" value="F:metal ion binding"/>
    <property type="evidence" value="ECO:0007669"/>
    <property type="project" value="UniProtKB-KW"/>
</dbReference>
<accession>A0A3R7PS87</accession>
<organism evidence="16 17">
    <name type="scientific">Penaeus vannamei</name>
    <name type="common">Whiteleg shrimp</name>
    <name type="synonym">Litopenaeus vannamei</name>
    <dbReference type="NCBI Taxonomy" id="6689"/>
    <lineage>
        <taxon>Eukaryota</taxon>
        <taxon>Metazoa</taxon>
        <taxon>Ecdysozoa</taxon>
        <taxon>Arthropoda</taxon>
        <taxon>Crustacea</taxon>
        <taxon>Multicrustacea</taxon>
        <taxon>Malacostraca</taxon>
        <taxon>Eumalacostraca</taxon>
        <taxon>Eucarida</taxon>
        <taxon>Decapoda</taxon>
        <taxon>Dendrobranchiata</taxon>
        <taxon>Penaeoidea</taxon>
        <taxon>Penaeidae</taxon>
        <taxon>Penaeus</taxon>
    </lineage>
</organism>
<keyword evidence="4" id="KW-0507">mRNA processing</keyword>
<keyword evidence="5" id="KW-0540">Nuclease</keyword>
<evidence type="ECO:0000256" key="9">
    <source>
        <dbReference type="ARBA" id="ARBA00022842"/>
    </source>
</evidence>
<dbReference type="PANTHER" id="PTHR12121:SF37">
    <property type="entry name" value="2',5'-PHOSPHODIESTERASE 12"/>
    <property type="match status" value="1"/>
</dbReference>
<keyword evidence="11" id="KW-0496">Mitochondrion</keyword>
<name>A0A3R7PS87_PENVA</name>
<dbReference type="InterPro" id="IPR005135">
    <property type="entry name" value="Endo/exonuclease/phosphatase"/>
</dbReference>
<evidence type="ECO:0000256" key="8">
    <source>
        <dbReference type="ARBA" id="ARBA00022839"/>
    </source>
</evidence>
<dbReference type="Pfam" id="PF03372">
    <property type="entry name" value="Exo_endo_phos"/>
    <property type="match status" value="1"/>
</dbReference>
<dbReference type="GO" id="GO:0000288">
    <property type="term" value="P:nuclear-transcribed mRNA catabolic process, deadenylation-dependent decay"/>
    <property type="evidence" value="ECO:0007669"/>
    <property type="project" value="TreeGrafter"/>
</dbReference>
<evidence type="ECO:0000256" key="7">
    <source>
        <dbReference type="ARBA" id="ARBA00022801"/>
    </source>
</evidence>
<keyword evidence="9" id="KW-0460">Magnesium</keyword>
<comment type="cofactor">
    <cofactor evidence="1">
        <name>Mg(2+)</name>
        <dbReference type="ChEBI" id="CHEBI:18420"/>
    </cofactor>
</comment>
<dbReference type="STRING" id="6689.A0A3R7PS87"/>
<dbReference type="OrthoDB" id="412787at2759"/>
<evidence type="ECO:0000256" key="13">
    <source>
        <dbReference type="ARBA" id="ARBA00083541"/>
    </source>
</evidence>
<evidence type="ECO:0000256" key="3">
    <source>
        <dbReference type="ARBA" id="ARBA00022553"/>
    </source>
</evidence>
<feature type="domain" description="Endonuclease/exonuclease/phosphatase" evidence="14">
    <location>
        <begin position="256"/>
        <end position="558"/>
    </location>
</feature>
<evidence type="ECO:0000256" key="6">
    <source>
        <dbReference type="ARBA" id="ARBA00022723"/>
    </source>
</evidence>
<evidence type="ECO:0000256" key="4">
    <source>
        <dbReference type="ARBA" id="ARBA00022664"/>
    </source>
</evidence>
<dbReference type="GO" id="GO:0005759">
    <property type="term" value="C:mitochondrial matrix"/>
    <property type="evidence" value="ECO:0007669"/>
    <property type="project" value="UniProtKB-SubCell"/>
</dbReference>
<dbReference type="EMBL" id="QCYY01001043">
    <property type="protein sequence ID" value="ROT80962.1"/>
    <property type="molecule type" value="Genomic_DNA"/>
</dbReference>
<dbReference type="PANTHER" id="PTHR12121">
    <property type="entry name" value="CARBON CATABOLITE REPRESSOR PROTEIN 4"/>
    <property type="match status" value="1"/>
</dbReference>
<dbReference type="Pfam" id="PF21171">
    <property type="entry name" value="PDE12-like_N"/>
    <property type="match status" value="1"/>
</dbReference>